<proteinExistence type="predicted"/>
<evidence type="ECO:0000256" key="1">
    <source>
        <dbReference type="SAM" id="MobiDB-lite"/>
    </source>
</evidence>
<keyword evidence="3" id="KW-1185">Reference proteome</keyword>
<protein>
    <recommendedName>
        <fullName evidence="4">ABC transporter ATP-binding protein</fullName>
    </recommendedName>
</protein>
<dbReference type="Proteomes" id="UP001212821">
    <property type="component" value="Chromosome"/>
</dbReference>
<sequence length="51" mass="5276">MSHAVTVSGLVKRYHPHAAAAVDGLSFTVDRARSSARSVRTGRGSPPPSAC</sequence>
<feature type="compositionally biased region" description="Low complexity" evidence="1">
    <location>
        <begin position="35"/>
        <end position="44"/>
    </location>
</feature>
<evidence type="ECO:0000313" key="2">
    <source>
        <dbReference type="EMBL" id="WBP90302.1"/>
    </source>
</evidence>
<name>A0ABY7QC60_9ACTN</name>
<reference evidence="3" key="1">
    <citation type="submission" date="2022-12" db="EMBL/GenBank/DDBJ databases">
        <authorList>
            <person name="Mo P."/>
        </authorList>
    </citation>
    <scope>NUCLEOTIDE SEQUENCE [LARGE SCALE GENOMIC DNA]</scope>
    <source>
        <strain evidence="3">HUAS 3-15</strain>
    </source>
</reference>
<organism evidence="2 3">
    <name type="scientific">Kitasatospora cathayae</name>
    <dbReference type="NCBI Taxonomy" id="3004092"/>
    <lineage>
        <taxon>Bacteria</taxon>
        <taxon>Bacillati</taxon>
        <taxon>Actinomycetota</taxon>
        <taxon>Actinomycetes</taxon>
        <taxon>Kitasatosporales</taxon>
        <taxon>Streptomycetaceae</taxon>
        <taxon>Kitasatospora</taxon>
    </lineage>
</organism>
<dbReference type="RefSeq" id="WP_270148997.1">
    <property type="nucleotide sequence ID" value="NZ_CP115450.1"/>
</dbReference>
<evidence type="ECO:0000313" key="3">
    <source>
        <dbReference type="Proteomes" id="UP001212821"/>
    </source>
</evidence>
<dbReference type="EMBL" id="CP115450">
    <property type="protein sequence ID" value="WBP90302.1"/>
    <property type="molecule type" value="Genomic_DNA"/>
</dbReference>
<gene>
    <name evidence="2" type="ORF">O1G21_33560</name>
</gene>
<feature type="region of interest" description="Disordered" evidence="1">
    <location>
        <begin position="32"/>
        <end position="51"/>
    </location>
</feature>
<accession>A0ABY7QC60</accession>
<evidence type="ECO:0008006" key="4">
    <source>
        <dbReference type="Google" id="ProtNLM"/>
    </source>
</evidence>